<accession>A0A165GCN8</accession>
<evidence type="ECO:0000313" key="4">
    <source>
        <dbReference type="Proteomes" id="UP000076842"/>
    </source>
</evidence>
<sequence length="273" mass="30152">MAETGNLTIKKLPELLSPKRKASPEKLPLTYAYTPSNDGTDENLLILLHGLGDTELPFANLGRSLKLPQTATLSLRAPIRIPFLEEEAFQWYPSFDPLGDLLERPDPTGALDILVFTLEKLVKECGWPINRIHLFGFAQGGSVAAEVALRIWKERTFTSEGETIQRLGLASVVTVSGPLLSHPTFTPPSSTPILVFHRLSPSPSALHVSALGSFRKGFGRVQEVKITGGEGMPRSRQEWEPIMRFWSEVLEKRRLHDLYEVVSGGIQTESSGA</sequence>
<gene>
    <name evidence="3" type="ORF">CALCODRAFT_495548</name>
</gene>
<dbReference type="SUPFAM" id="SSF53474">
    <property type="entry name" value="alpha/beta-Hydrolases"/>
    <property type="match status" value="1"/>
</dbReference>
<dbReference type="PANTHER" id="PTHR10655:SF67">
    <property type="entry name" value="PHOSPHOLIPASE_CARBOXYLESTERASE SUPERFAMILY (AFU_ORTHOLOGUE AFUA_5G09340)"/>
    <property type="match status" value="1"/>
</dbReference>
<dbReference type="InParanoid" id="A0A165GCN8"/>
<evidence type="ECO:0000259" key="2">
    <source>
        <dbReference type="Pfam" id="PF02230"/>
    </source>
</evidence>
<dbReference type="GO" id="GO:0005737">
    <property type="term" value="C:cytoplasm"/>
    <property type="evidence" value="ECO:0007669"/>
    <property type="project" value="TreeGrafter"/>
</dbReference>
<dbReference type="Gene3D" id="3.40.50.1820">
    <property type="entry name" value="alpha/beta hydrolase"/>
    <property type="match status" value="1"/>
</dbReference>
<evidence type="ECO:0000313" key="3">
    <source>
        <dbReference type="EMBL" id="KZT57901.1"/>
    </source>
</evidence>
<keyword evidence="4" id="KW-1185">Reference proteome</keyword>
<dbReference type="GO" id="GO:0008474">
    <property type="term" value="F:palmitoyl-(protein) hydrolase activity"/>
    <property type="evidence" value="ECO:0007669"/>
    <property type="project" value="TreeGrafter"/>
</dbReference>
<dbReference type="Proteomes" id="UP000076842">
    <property type="component" value="Unassembled WGS sequence"/>
</dbReference>
<feature type="domain" description="Phospholipase/carboxylesterase/thioesterase" evidence="2">
    <location>
        <begin position="36"/>
        <end position="150"/>
    </location>
</feature>
<dbReference type="InterPro" id="IPR029058">
    <property type="entry name" value="AB_hydrolase_fold"/>
</dbReference>
<protein>
    <recommendedName>
        <fullName evidence="2">Phospholipase/carboxylesterase/thioesterase domain-containing protein</fullName>
    </recommendedName>
</protein>
<evidence type="ECO:0000256" key="1">
    <source>
        <dbReference type="ARBA" id="ARBA00006499"/>
    </source>
</evidence>
<dbReference type="InterPro" id="IPR003140">
    <property type="entry name" value="PLipase/COase/thioEstase"/>
</dbReference>
<dbReference type="PANTHER" id="PTHR10655">
    <property type="entry name" value="LYSOPHOSPHOLIPASE-RELATED"/>
    <property type="match status" value="1"/>
</dbReference>
<dbReference type="EMBL" id="KV423957">
    <property type="protein sequence ID" value="KZT57901.1"/>
    <property type="molecule type" value="Genomic_DNA"/>
</dbReference>
<dbReference type="GO" id="GO:0052689">
    <property type="term" value="F:carboxylic ester hydrolase activity"/>
    <property type="evidence" value="ECO:0007669"/>
    <property type="project" value="TreeGrafter"/>
</dbReference>
<comment type="similarity">
    <text evidence="1">Belongs to the AB hydrolase superfamily. AB hydrolase 2 family.</text>
</comment>
<dbReference type="Pfam" id="PF02230">
    <property type="entry name" value="Abhydrolase_2"/>
    <property type="match status" value="1"/>
</dbReference>
<proteinExistence type="inferred from homology"/>
<organism evidence="3 4">
    <name type="scientific">Calocera cornea HHB12733</name>
    <dbReference type="NCBI Taxonomy" id="1353952"/>
    <lineage>
        <taxon>Eukaryota</taxon>
        <taxon>Fungi</taxon>
        <taxon>Dikarya</taxon>
        <taxon>Basidiomycota</taxon>
        <taxon>Agaricomycotina</taxon>
        <taxon>Dacrymycetes</taxon>
        <taxon>Dacrymycetales</taxon>
        <taxon>Dacrymycetaceae</taxon>
        <taxon>Calocera</taxon>
    </lineage>
</organism>
<name>A0A165GCN8_9BASI</name>
<dbReference type="STRING" id="1353952.A0A165GCN8"/>
<dbReference type="InterPro" id="IPR050565">
    <property type="entry name" value="LYPA1-2/EST-like"/>
</dbReference>
<reference evidence="3 4" key="1">
    <citation type="journal article" date="2016" name="Mol. Biol. Evol.">
        <title>Comparative Genomics of Early-Diverging Mushroom-Forming Fungi Provides Insights into the Origins of Lignocellulose Decay Capabilities.</title>
        <authorList>
            <person name="Nagy L.G."/>
            <person name="Riley R."/>
            <person name="Tritt A."/>
            <person name="Adam C."/>
            <person name="Daum C."/>
            <person name="Floudas D."/>
            <person name="Sun H."/>
            <person name="Yadav J.S."/>
            <person name="Pangilinan J."/>
            <person name="Larsson K.H."/>
            <person name="Matsuura K."/>
            <person name="Barry K."/>
            <person name="Labutti K."/>
            <person name="Kuo R."/>
            <person name="Ohm R.A."/>
            <person name="Bhattacharya S.S."/>
            <person name="Shirouzu T."/>
            <person name="Yoshinaga Y."/>
            <person name="Martin F.M."/>
            <person name="Grigoriev I.V."/>
            <person name="Hibbett D.S."/>
        </authorList>
    </citation>
    <scope>NUCLEOTIDE SEQUENCE [LARGE SCALE GENOMIC DNA]</scope>
    <source>
        <strain evidence="3 4">HHB12733</strain>
    </source>
</reference>
<dbReference type="OrthoDB" id="437457at2759"/>
<dbReference type="AlphaFoldDB" id="A0A165GCN8"/>